<dbReference type="Pfam" id="PF13229">
    <property type="entry name" value="Beta_helix"/>
    <property type="match status" value="2"/>
</dbReference>
<dbReference type="InterPro" id="IPR039448">
    <property type="entry name" value="Beta_helix"/>
</dbReference>
<evidence type="ECO:0000256" key="1">
    <source>
        <dbReference type="ARBA" id="ARBA00010378"/>
    </source>
</evidence>
<dbReference type="InterPro" id="IPR003593">
    <property type="entry name" value="AAA+_ATPase"/>
</dbReference>
<keyword evidence="2" id="KW-0547">Nucleotide-binding</keyword>
<sequence>MSKKIIVSKKPFSKYKTITEAIQKAVPGTKIFIEPGIYKENIVIDKQVELLGKGPVNEIVVRSENSTSILMQTERATVRGITIHQRGEAKGDEYFVAVDVPMGSLTLEDCHIRSDIGHGVRIYHLHTNPVIQRCNIHHAKGVGILIYSEGNPVIKDCKIYNSEHNGVWVREKGRGTIENCEIYGNKFPNITITSEGNPVIKGCKIYNSEQNGVWVYDQGRGTIEDCEIYSNKYPNIGITREGNPVIKGCKIYNCEQNGIWVKEKGRGTIDNCEIYGSKYPNIAIASEGNPVITGCKIYKSEQNGVWVHKKGRGTIEKCEIFGNRQPNIHIESEGNPVIKGCKIYKSEQNGVWVHENGFGTIENCQIYRNGYPNIAIKSEGNPVIKGCKIHNSEQNGVWVYDQGRGTIEDCEIYSNKYPNIAITGEGNPVFRDCKIYNNSHYGVWVKDKGRGTVESCEIYSNNVANIMIESEGNPVIRGCEIRNSEQNGVWALNKGHGTIENCKIYGNSNRDILISEDSHTKVLNEAGPREEKSEKAKPDRSSQASSELTEVLAELDSLIGMENVKEQIRKTIEYIQFNQELAKFGIESENLKLAVSHTVLYGNPGTGKTTLAKLLGKLYRAMGLLSSGHVVQVNREKLVAEYIGQTAPKTKAKIDEAIGGVLFIDEAYELTNKGLKNDFGPEAIAVLLEEMENKKGEFMVVVAGYTQEMARFLEANPGLKSRFTQYFHLQDYTPKEMVEIARKMVRDQKRQLSQDAEEALAEEFTRLWRKRDRFFANARTVRTYVEAMLQAQAQRCLRVPREQWTKEFLLTLTSEDVKATIPKEKTKAFDLPINEALLSEALQQLHRMIGMKRVKEEIAKLVTLVRFYKEEGRSLDELSPHTLLIGSPGTGKTEVARILARIYEALGILERGDLVEVNRDQLVSAYQGESEKLIAVYIDQAMGGTLLIDEVYQLTQYGLQDPGHKVIEVLLKRMEDDRGKFIVIATGYKEKIEQFLDSNDGLRRRFVRRIEFEDYTHAELMQISDLMFQEKGYQLDPKACLLITNTCVNIGIIHLVMPGLPGIS</sequence>
<dbReference type="InterPro" id="IPR022441">
    <property type="entry name" value="Para_beta_helix_rpt-2"/>
</dbReference>
<dbReference type="Gene3D" id="3.40.50.300">
    <property type="entry name" value="P-loop containing nucleotide triphosphate hydrolases"/>
    <property type="match status" value="2"/>
</dbReference>
<feature type="domain" description="AAA+ ATPase" evidence="5">
    <location>
        <begin position="594"/>
        <end position="733"/>
    </location>
</feature>
<feature type="domain" description="AAA+ ATPase" evidence="5">
    <location>
        <begin position="878"/>
        <end position="1016"/>
    </location>
</feature>
<dbReference type="SMART" id="SM00382">
    <property type="entry name" value="AAA"/>
    <property type="match status" value="2"/>
</dbReference>
<dbReference type="OrthoDB" id="9806903at2"/>
<dbReference type="SMART" id="SM00710">
    <property type="entry name" value="PbH1"/>
    <property type="match status" value="18"/>
</dbReference>
<dbReference type="AlphaFoldDB" id="A0A1H8BRZ7"/>
<dbReference type="InterPro" id="IPR003959">
    <property type="entry name" value="ATPase_AAA_core"/>
</dbReference>
<dbReference type="PRINTS" id="PR00819">
    <property type="entry name" value="CBXCFQXSUPER"/>
</dbReference>
<evidence type="ECO:0000313" key="6">
    <source>
        <dbReference type="EMBL" id="SEM85546.1"/>
    </source>
</evidence>
<evidence type="ECO:0000313" key="7">
    <source>
        <dbReference type="Proteomes" id="UP000199695"/>
    </source>
</evidence>
<dbReference type="InterPro" id="IPR000641">
    <property type="entry name" value="CbxX/CfxQ"/>
</dbReference>
<dbReference type="GO" id="GO:0016887">
    <property type="term" value="F:ATP hydrolysis activity"/>
    <property type="evidence" value="ECO:0007669"/>
    <property type="project" value="InterPro"/>
</dbReference>
<evidence type="ECO:0000256" key="3">
    <source>
        <dbReference type="ARBA" id="ARBA00022840"/>
    </source>
</evidence>
<keyword evidence="3" id="KW-0067">ATP-binding</keyword>
<dbReference type="Pfam" id="PF17866">
    <property type="entry name" value="AAA_lid_6"/>
    <property type="match status" value="1"/>
</dbReference>
<protein>
    <submittedName>
        <fullName evidence="6">F-box protein 11</fullName>
    </submittedName>
</protein>
<reference evidence="6 7" key="1">
    <citation type="submission" date="2016-10" db="EMBL/GenBank/DDBJ databases">
        <authorList>
            <person name="de Groot N.N."/>
        </authorList>
    </citation>
    <scope>NUCLEOTIDE SEQUENCE [LARGE SCALE GENOMIC DNA]</scope>
    <source>
        <strain evidence="6 7">DSM 46701</strain>
    </source>
</reference>
<evidence type="ECO:0000259" key="5">
    <source>
        <dbReference type="SMART" id="SM00382"/>
    </source>
</evidence>
<dbReference type="InterPro" id="IPR050773">
    <property type="entry name" value="CbxX/CfxQ_RuBisCO_ESX"/>
</dbReference>
<keyword evidence="7" id="KW-1185">Reference proteome</keyword>
<dbReference type="STRING" id="1173111.SAMN05444955_102327"/>
<proteinExistence type="inferred from homology"/>
<dbReference type="PANTHER" id="PTHR43392">
    <property type="entry name" value="AAA-TYPE ATPASE FAMILY PROTEIN / ANKYRIN REPEAT FAMILY PROTEIN"/>
    <property type="match status" value="1"/>
</dbReference>
<dbReference type="NCBIfam" id="TIGR03804">
    <property type="entry name" value="para_beta_helix"/>
    <property type="match status" value="3"/>
</dbReference>
<dbReference type="Proteomes" id="UP000199695">
    <property type="component" value="Unassembled WGS sequence"/>
</dbReference>
<feature type="compositionally biased region" description="Basic and acidic residues" evidence="4">
    <location>
        <begin position="524"/>
        <end position="540"/>
    </location>
</feature>
<name>A0A1H8BRZ7_9BACL</name>
<dbReference type="FunFam" id="3.40.50.300:FF:000216">
    <property type="entry name" value="Type VII secretion ATPase EccA"/>
    <property type="match status" value="2"/>
</dbReference>
<dbReference type="InterPro" id="IPR041627">
    <property type="entry name" value="AAA_lid_6"/>
</dbReference>
<dbReference type="SUPFAM" id="SSF52540">
    <property type="entry name" value="P-loop containing nucleoside triphosphate hydrolases"/>
    <property type="match status" value="2"/>
</dbReference>
<dbReference type="Pfam" id="PF00004">
    <property type="entry name" value="AAA"/>
    <property type="match status" value="2"/>
</dbReference>
<dbReference type="InterPro" id="IPR011050">
    <property type="entry name" value="Pectin_lyase_fold/virulence"/>
</dbReference>
<evidence type="ECO:0000256" key="4">
    <source>
        <dbReference type="SAM" id="MobiDB-lite"/>
    </source>
</evidence>
<dbReference type="InterPro" id="IPR027417">
    <property type="entry name" value="P-loop_NTPase"/>
</dbReference>
<evidence type="ECO:0000256" key="2">
    <source>
        <dbReference type="ARBA" id="ARBA00022741"/>
    </source>
</evidence>
<dbReference type="SUPFAM" id="SSF51126">
    <property type="entry name" value="Pectin lyase-like"/>
    <property type="match status" value="3"/>
</dbReference>
<dbReference type="Gene3D" id="2.160.20.10">
    <property type="entry name" value="Single-stranded right-handed beta-helix, Pectin lyase-like"/>
    <property type="match status" value="3"/>
</dbReference>
<comment type="similarity">
    <text evidence="1">Belongs to the CbxX/CfxQ family.</text>
</comment>
<dbReference type="InterPro" id="IPR012334">
    <property type="entry name" value="Pectin_lyas_fold"/>
</dbReference>
<feature type="region of interest" description="Disordered" evidence="4">
    <location>
        <begin position="524"/>
        <end position="546"/>
    </location>
</feature>
<dbReference type="EMBL" id="FOCQ01000002">
    <property type="protein sequence ID" value="SEM85546.1"/>
    <property type="molecule type" value="Genomic_DNA"/>
</dbReference>
<dbReference type="RefSeq" id="WP_089965399.1">
    <property type="nucleotide sequence ID" value="NZ_FOCQ01000002.1"/>
</dbReference>
<dbReference type="InterPro" id="IPR006626">
    <property type="entry name" value="PbH1"/>
</dbReference>
<gene>
    <name evidence="6" type="ORF">SAMN05444955_102327</name>
</gene>
<dbReference type="GO" id="GO:0005524">
    <property type="term" value="F:ATP binding"/>
    <property type="evidence" value="ECO:0007669"/>
    <property type="project" value="UniProtKB-KW"/>
</dbReference>
<dbReference type="Gene3D" id="1.10.8.60">
    <property type="match status" value="1"/>
</dbReference>
<dbReference type="PANTHER" id="PTHR43392:SF2">
    <property type="entry name" value="AAA-TYPE ATPASE FAMILY PROTEIN _ ANKYRIN REPEAT FAMILY PROTEIN"/>
    <property type="match status" value="1"/>
</dbReference>
<accession>A0A1H8BRZ7</accession>
<organism evidence="6 7">
    <name type="scientific">Lihuaxuella thermophila</name>
    <dbReference type="NCBI Taxonomy" id="1173111"/>
    <lineage>
        <taxon>Bacteria</taxon>
        <taxon>Bacillati</taxon>
        <taxon>Bacillota</taxon>
        <taxon>Bacilli</taxon>
        <taxon>Bacillales</taxon>
        <taxon>Thermoactinomycetaceae</taxon>
        <taxon>Lihuaxuella</taxon>
    </lineage>
</organism>
<dbReference type="CDD" id="cd00009">
    <property type="entry name" value="AAA"/>
    <property type="match status" value="2"/>
</dbReference>